<feature type="chain" id="PRO_5021889486" evidence="2">
    <location>
        <begin position="22"/>
        <end position="410"/>
    </location>
</feature>
<accession>A0A543A2M0</accession>
<dbReference type="Proteomes" id="UP000320209">
    <property type="component" value="Unassembled WGS sequence"/>
</dbReference>
<dbReference type="PANTHER" id="PTHR30163:SF8">
    <property type="entry name" value="LYTIC MUREIN TRANSGLYCOSYLASE"/>
    <property type="match status" value="1"/>
</dbReference>
<keyword evidence="2" id="KW-0732">Signal</keyword>
<evidence type="ECO:0000313" key="5">
    <source>
        <dbReference type="Proteomes" id="UP000320209"/>
    </source>
</evidence>
<dbReference type="Gene3D" id="1.10.530.10">
    <property type="match status" value="1"/>
</dbReference>
<evidence type="ECO:0000256" key="1">
    <source>
        <dbReference type="SAM" id="MobiDB-lite"/>
    </source>
</evidence>
<feature type="domain" description="Transglycosylase SLT" evidence="3">
    <location>
        <begin position="93"/>
        <end position="216"/>
    </location>
</feature>
<proteinExistence type="predicted"/>
<dbReference type="InterPro" id="IPR031304">
    <property type="entry name" value="SLT_2"/>
</dbReference>
<dbReference type="SUPFAM" id="SSF53955">
    <property type="entry name" value="Lysozyme-like"/>
    <property type="match status" value="1"/>
</dbReference>
<evidence type="ECO:0000259" key="3">
    <source>
        <dbReference type="Pfam" id="PF13406"/>
    </source>
</evidence>
<dbReference type="RefSeq" id="WP_211352314.1">
    <property type="nucleotide sequence ID" value="NZ_VFOV01000001.1"/>
</dbReference>
<protein>
    <submittedName>
        <fullName evidence="4">Transglycosylase protein with SLT domain</fullName>
    </submittedName>
</protein>
<sequence>MTPRAGLVIKVAALPVAAATAAWTIHAIQDSPSPAASADVDRVPVVEVPRQELLPPVSVSAIKPAAKVVPTLAARPAGFAAEAAAGLIPEPALAAYQRSASVLADADKGCGLDWSLVAAIGRVESDHGRAGGNQLSAAGVATPGIYGVPLTGAAGTTRITDTDGGTYDRDTTYDRAVGPMQFIPSTWSEVGVDADSDGRRDPQDVDDAALAAAVYLCSGSADLSTDAGRREAVLRYNHSDAYVATVLKIADGYRLGQFEVPTGVVLPAEQIPETPDDLEPLSAATPGAQPPRRSAAGGSVPARPGGASSTPGGEGSTKPGGGSTTPSSPDPSDPEPGDGGSEDPSENPDPTQDPSENPDPTEDPTEDPGPSEQPDPTEDPDPTTPTEEPTPTPTDEPSETASAIPSDGTA</sequence>
<evidence type="ECO:0000313" key="4">
    <source>
        <dbReference type="EMBL" id="TQL66810.1"/>
    </source>
</evidence>
<organism evidence="4 5">
    <name type="scientific">Nocardioides albertanoniae</name>
    <dbReference type="NCBI Taxonomy" id="1175486"/>
    <lineage>
        <taxon>Bacteria</taxon>
        <taxon>Bacillati</taxon>
        <taxon>Actinomycetota</taxon>
        <taxon>Actinomycetes</taxon>
        <taxon>Propionibacteriales</taxon>
        <taxon>Nocardioidaceae</taxon>
        <taxon>Nocardioides</taxon>
    </lineage>
</organism>
<feature type="region of interest" description="Disordered" evidence="1">
    <location>
        <begin position="272"/>
        <end position="410"/>
    </location>
</feature>
<dbReference type="GO" id="GO:0008933">
    <property type="term" value="F:peptidoglycan lytic transglycosylase activity"/>
    <property type="evidence" value="ECO:0007669"/>
    <property type="project" value="TreeGrafter"/>
</dbReference>
<dbReference type="Pfam" id="PF13406">
    <property type="entry name" value="SLT_2"/>
    <property type="match status" value="1"/>
</dbReference>
<feature type="compositionally biased region" description="Gly residues" evidence="1">
    <location>
        <begin position="312"/>
        <end position="323"/>
    </location>
</feature>
<evidence type="ECO:0000256" key="2">
    <source>
        <dbReference type="SAM" id="SignalP"/>
    </source>
</evidence>
<gene>
    <name evidence="4" type="ORF">FB381_0676</name>
</gene>
<dbReference type="EMBL" id="VFOV01000001">
    <property type="protein sequence ID" value="TQL66810.1"/>
    <property type="molecule type" value="Genomic_DNA"/>
</dbReference>
<dbReference type="AlphaFoldDB" id="A0A543A2M0"/>
<feature type="signal peptide" evidence="2">
    <location>
        <begin position="1"/>
        <end position="21"/>
    </location>
</feature>
<dbReference type="CDD" id="cd13399">
    <property type="entry name" value="Slt35-like"/>
    <property type="match status" value="1"/>
</dbReference>
<feature type="compositionally biased region" description="Acidic residues" evidence="1">
    <location>
        <begin position="332"/>
        <end position="346"/>
    </location>
</feature>
<dbReference type="InterPro" id="IPR023346">
    <property type="entry name" value="Lysozyme-like_dom_sf"/>
</dbReference>
<reference evidence="4 5" key="1">
    <citation type="submission" date="2019-06" db="EMBL/GenBank/DDBJ databases">
        <title>Sequencing the genomes of 1000 actinobacteria strains.</title>
        <authorList>
            <person name="Klenk H.-P."/>
        </authorList>
    </citation>
    <scope>NUCLEOTIDE SEQUENCE [LARGE SCALE GENOMIC DNA]</scope>
    <source>
        <strain evidence="4 5">DSM 25218</strain>
    </source>
</reference>
<name>A0A543A2M0_9ACTN</name>
<keyword evidence="5" id="KW-1185">Reference proteome</keyword>
<feature type="compositionally biased region" description="Polar residues" evidence="1">
    <location>
        <begin position="399"/>
        <end position="410"/>
    </location>
</feature>
<comment type="caution">
    <text evidence="4">The sequence shown here is derived from an EMBL/GenBank/DDBJ whole genome shotgun (WGS) entry which is preliminary data.</text>
</comment>
<dbReference type="InterPro" id="IPR043426">
    <property type="entry name" value="MltB-like"/>
</dbReference>
<dbReference type="GO" id="GO:0009253">
    <property type="term" value="P:peptidoglycan catabolic process"/>
    <property type="evidence" value="ECO:0007669"/>
    <property type="project" value="TreeGrafter"/>
</dbReference>
<dbReference type="PANTHER" id="PTHR30163">
    <property type="entry name" value="MEMBRANE-BOUND LYTIC MUREIN TRANSGLYCOSYLASE B"/>
    <property type="match status" value="1"/>
</dbReference>